<reference evidence="2" key="1">
    <citation type="submission" date="2023-04" db="EMBL/GenBank/DDBJ databases">
        <authorList>
            <consortium name="ELIXIR-Norway"/>
        </authorList>
    </citation>
    <scope>NUCLEOTIDE SEQUENCE [LARGE SCALE GENOMIC DNA]</scope>
</reference>
<sequence length="127" mass="13075">MPLSQGAPRTGLNEGNVLAQTGVESDRSAGMYPFHCGRLKAELLDKPTPVSWVTPNRDRPPRQQLTGHLPAGSITVQTSQSSAGSPAGGPCMQSPSPAAALGAPGLWEQVALAPAPMGNFMAAAFNL</sequence>
<evidence type="ECO:0000313" key="2">
    <source>
        <dbReference type="EMBL" id="CAI9159928.1"/>
    </source>
</evidence>
<feature type="region of interest" description="Disordered" evidence="1">
    <location>
        <begin position="49"/>
        <end position="100"/>
    </location>
</feature>
<accession>A0ABN8YEH1</accession>
<evidence type="ECO:0000256" key="1">
    <source>
        <dbReference type="SAM" id="MobiDB-lite"/>
    </source>
</evidence>
<name>A0ABN8YEH1_RANTA</name>
<dbReference type="EMBL" id="OX459955">
    <property type="protein sequence ID" value="CAI9159928.1"/>
    <property type="molecule type" value="Genomic_DNA"/>
</dbReference>
<keyword evidence="3" id="KW-1185">Reference proteome</keyword>
<protein>
    <submittedName>
        <fullName evidence="2">Uncharacterized protein</fullName>
    </submittedName>
</protein>
<evidence type="ECO:0000313" key="3">
    <source>
        <dbReference type="Proteomes" id="UP001176941"/>
    </source>
</evidence>
<gene>
    <name evidence="2" type="ORF">MRATA1EN1_LOCUS8890</name>
</gene>
<organism evidence="2 3">
    <name type="scientific">Rangifer tarandus platyrhynchus</name>
    <name type="common">Svalbard reindeer</name>
    <dbReference type="NCBI Taxonomy" id="3082113"/>
    <lineage>
        <taxon>Eukaryota</taxon>
        <taxon>Metazoa</taxon>
        <taxon>Chordata</taxon>
        <taxon>Craniata</taxon>
        <taxon>Vertebrata</taxon>
        <taxon>Euteleostomi</taxon>
        <taxon>Mammalia</taxon>
        <taxon>Eutheria</taxon>
        <taxon>Laurasiatheria</taxon>
        <taxon>Artiodactyla</taxon>
        <taxon>Ruminantia</taxon>
        <taxon>Pecora</taxon>
        <taxon>Cervidae</taxon>
        <taxon>Odocoileinae</taxon>
        <taxon>Rangifer</taxon>
    </lineage>
</organism>
<dbReference type="Proteomes" id="UP001176941">
    <property type="component" value="Chromosome 19"/>
</dbReference>
<proteinExistence type="predicted"/>
<feature type="compositionally biased region" description="Low complexity" evidence="1">
    <location>
        <begin position="81"/>
        <end position="100"/>
    </location>
</feature>